<dbReference type="RefSeq" id="WP_131012144.1">
    <property type="nucleotide sequence ID" value="NZ_SIRE01000004.1"/>
</dbReference>
<dbReference type="InterPro" id="IPR016181">
    <property type="entry name" value="Acyl_CoA_acyltransferase"/>
</dbReference>
<dbReference type="SUPFAM" id="SSF55729">
    <property type="entry name" value="Acyl-CoA N-acyltransferases (Nat)"/>
    <property type="match status" value="1"/>
</dbReference>
<evidence type="ECO:0000313" key="3">
    <source>
        <dbReference type="Proteomes" id="UP000293142"/>
    </source>
</evidence>
<evidence type="ECO:0000259" key="1">
    <source>
        <dbReference type="PROSITE" id="PS51186"/>
    </source>
</evidence>
<comment type="caution">
    <text evidence="2">The sequence shown here is derived from an EMBL/GenBank/DDBJ whole genome shotgun (WGS) entry which is preliminary data.</text>
</comment>
<keyword evidence="2" id="KW-0808">Transferase</keyword>
<proteinExistence type="predicted"/>
<accession>A0A4Q9DZ53</accession>
<dbReference type="AlphaFoldDB" id="A0A4Q9DZ53"/>
<dbReference type="PROSITE" id="PS51186">
    <property type="entry name" value="GNAT"/>
    <property type="match status" value="1"/>
</dbReference>
<dbReference type="EMBL" id="SIRE01000004">
    <property type="protein sequence ID" value="TBL80541.1"/>
    <property type="molecule type" value="Genomic_DNA"/>
</dbReference>
<protein>
    <submittedName>
        <fullName evidence="2">GNAT family N-acetyltransferase</fullName>
    </submittedName>
</protein>
<dbReference type="Gene3D" id="3.40.630.30">
    <property type="match status" value="1"/>
</dbReference>
<sequence length="164" mass="18574">MTLLLRPIDVFDHQAALELLALQIISYEIEAKRIGFEQAPPLSDSFQTLQRSKETFIGCYEEGKLIGAASFKESADEATICRMMVHPDHFRRGVATMLLLEMERRIGPHLTIHVPAGTRNEPAMSLYLKHGYVPENEVLVARGITITMLVKRRNAGRQEADRRT</sequence>
<dbReference type="CDD" id="cd04301">
    <property type="entry name" value="NAT_SF"/>
    <property type="match status" value="1"/>
</dbReference>
<gene>
    <name evidence="2" type="ORF">EYB31_04755</name>
</gene>
<dbReference type="Pfam" id="PF00583">
    <property type="entry name" value="Acetyltransf_1"/>
    <property type="match status" value="1"/>
</dbReference>
<organism evidence="2 3">
    <name type="scientific">Paenibacillus thalictri</name>
    <dbReference type="NCBI Taxonomy" id="2527873"/>
    <lineage>
        <taxon>Bacteria</taxon>
        <taxon>Bacillati</taxon>
        <taxon>Bacillota</taxon>
        <taxon>Bacilli</taxon>
        <taxon>Bacillales</taxon>
        <taxon>Paenibacillaceae</taxon>
        <taxon>Paenibacillus</taxon>
    </lineage>
</organism>
<dbReference type="Proteomes" id="UP000293142">
    <property type="component" value="Unassembled WGS sequence"/>
</dbReference>
<feature type="domain" description="N-acetyltransferase" evidence="1">
    <location>
        <begin position="3"/>
        <end position="153"/>
    </location>
</feature>
<name>A0A4Q9DZ53_9BACL</name>
<evidence type="ECO:0000313" key="2">
    <source>
        <dbReference type="EMBL" id="TBL80541.1"/>
    </source>
</evidence>
<dbReference type="InterPro" id="IPR000182">
    <property type="entry name" value="GNAT_dom"/>
</dbReference>
<dbReference type="GO" id="GO:0016747">
    <property type="term" value="F:acyltransferase activity, transferring groups other than amino-acyl groups"/>
    <property type="evidence" value="ECO:0007669"/>
    <property type="project" value="InterPro"/>
</dbReference>
<keyword evidence="3" id="KW-1185">Reference proteome</keyword>
<dbReference type="OrthoDB" id="46888at2"/>
<reference evidence="2 3" key="1">
    <citation type="submission" date="2019-02" db="EMBL/GenBank/DDBJ databases">
        <title>Paenibacillus sp. nov., isolated from surface-sterilized tissue of Thalictrum simplex L.</title>
        <authorList>
            <person name="Tuo L."/>
        </authorList>
    </citation>
    <scope>NUCLEOTIDE SEQUENCE [LARGE SCALE GENOMIC DNA]</scope>
    <source>
        <strain evidence="2 3">N2SHLJ1</strain>
    </source>
</reference>